<accession>A0ABY4HNR2</accession>
<dbReference type="RefSeq" id="WP_045968679.1">
    <property type="nucleotide sequence ID" value="NZ_CP090145.1"/>
</dbReference>
<feature type="chain" id="PRO_5047508488" evidence="1">
    <location>
        <begin position="19"/>
        <end position="169"/>
    </location>
</feature>
<keyword evidence="3" id="KW-1185">Reference proteome</keyword>
<keyword evidence="1" id="KW-0732">Signal</keyword>
<proteinExistence type="predicted"/>
<protein>
    <submittedName>
        <fullName evidence="2">Uncharacterized protein</fullName>
    </submittedName>
</protein>
<evidence type="ECO:0000313" key="3">
    <source>
        <dbReference type="Proteomes" id="UP000830454"/>
    </source>
</evidence>
<dbReference type="Proteomes" id="UP000830454">
    <property type="component" value="Chromosome"/>
</dbReference>
<evidence type="ECO:0000256" key="1">
    <source>
        <dbReference type="SAM" id="SignalP"/>
    </source>
</evidence>
<dbReference type="EMBL" id="CP090145">
    <property type="protein sequence ID" value="UOX34220.1"/>
    <property type="molecule type" value="Genomic_DNA"/>
</dbReference>
<name>A0ABY4HNR2_9FLAO</name>
<reference evidence="2" key="2">
    <citation type="submission" date="2022-04" db="EMBL/GenBank/DDBJ databases">
        <title>Complete Genome Sequence of Flavobacterium sediminilitoris YSM-43, Isolated from a Tidal Sediment.</title>
        <authorList>
            <person name="Lee P.A."/>
        </authorList>
    </citation>
    <scope>NUCLEOTIDE SEQUENCE</scope>
    <source>
        <strain evidence="2">YSM-43</strain>
    </source>
</reference>
<organism evidence="2 3">
    <name type="scientific">Flavobacterium sediminilitoris</name>
    <dbReference type="NCBI Taxonomy" id="2024526"/>
    <lineage>
        <taxon>Bacteria</taxon>
        <taxon>Pseudomonadati</taxon>
        <taxon>Bacteroidota</taxon>
        <taxon>Flavobacteriia</taxon>
        <taxon>Flavobacteriales</taxon>
        <taxon>Flavobacteriaceae</taxon>
        <taxon>Flavobacterium</taxon>
    </lineage>
</organism>
<feature type="signal peptide" evidence="1">
    <location>
        <begin position="1"/>
        <end position="18"/>
    </location>
</feature>
<reference evidence="2" key="1">
    <citation type="submission" date="2021-12" db="EMBL/GenBank/DDBJ databases">
        <authorList>
            <person name="Cha I.-T."/>
            <person name="Lee K.-E."/>
            <person name="Park S.-J."/>
        </authorList>
    </citation>
    <scope>NUCLEOTIDE SEQUENCE</scope>
    <source>
        <strain evidence="2">YSM-43</strain>
    </source>
</reference>
<gene>
    <name evidence="2" type="ORF">LXD69_01595</name>
</gene>
<evidence type="ECO:0000313" key="2">
    <source>
        <dbReference type="EMBL" id="UOX34220.1"/>
    </source>
</evidence>
<sequence>MKKIILIAALLVGLQNFAQKTFEIYNFTGQTVEIASIITKGTSTYPEFHSKPFGLISIPPGGSFTLENASNVFRFPFESPTSIPYIDKWERLNSPSSGTVLTSPIAWSFGNSQVFHRMLFYVGSSYNNLPAVPTGVTTVAPAVTGAGWQLDYDCSNPAPNVWFYTIVIY</sequence>